<keyword evidence="1" id="KW-0067">ATP-binding</keyword>
<proteinExistence type="predicted"/>
<comment type="caution">
    <text evidence="1">The sequence shown here is derived from an EMBL/GenBank/DDBJ whole genome shotgun (WGS) entry which is preliminary data.</text>
</comment>
<name>A0AAV4HCB9_9GAST</name>
<dbReference type="Proteomes" id="UP000762676">
    <property type="component" value="Unassembled WGS sequence"/>
</dbReference>
<dbReference type="EMBL" id="BMAT01012612">
    <property type="protein sequence ID" value="GFR95471.1"/>
    <property type="molecule type" value="Genomic_DNA"/>
</dbReference>
<accession>A0AAV4HCB9</accession>
<dbReference type="GO" id="GO:0004386">
    <property type="term" value="F:helicase activity"/>
    <property type="evidence" value="ECO:0007669"/>
    <property type="project" value="UniProtKB-KW"/>
</dbReference>
<keyword evidence="1" id="KW-0378">Hydrolase</keyword>
<reference evidence="1 2" key="1">
    <citation type="journal article" date="2021" name="Elife">
        <title>Chloroplast acquisition without the gene transfer in kleptoplastic sea slugs, Plakobranchus ocellatus.</title>
        <authorList>
            <person name="Maeda T."/>
            <person name="Takahashi S."/>
            <person name="Yoshida T."/>
            <person name="Shimamura S."/>
            <person name="Takaki Y."/>
            <person name="Nagai Y."/>
            <person name="Toyoda A."/>
            <person name="Suzuki Y."/>
            <person name="Arimoto A."/>
            <person name="Ishii H."/>
            <person name="Satoh N."/>
            <person name="Nishiyama T."/>
            <person name="Hasebe M."/>
            <person name="Maruyama T."/>
            <person name="Minagawa J."/>
            <person name="Obokata J."/>
            <person name="Shigenobu S."/>
        </authorList>
    </citation>
    <scope>NUCLEOTIDE SEQUENCE [LARGE SCALE GENOMIC DNA]</scope>
</reference>
<sequence>MHRIEFIARPAFVFTANKAQGQTLKKIEILLRHPFFSHGQQPVALSRVGSKDAKWINAKDDSQHNVVLNNNVVYSEVILP</sequence>
<organism evidence="1 2">
    <name type="scientific">Elysia marginata</name>
    <dbReference type="NCBI Taxonomy" id="1093978"/>
    <lineage>
        <taxon>Eukaryota</taxon>
        <taxon>Metazoa</taxon>
        <taxon>Spiralia</taxon>
        <taxon>Lophotrochozoa</taxon>
        <taxon>Mollusca</taxon>
        <taxon>Gastropoda</taxon>
        <taxon>Heterobranchia</taxon>
        <taxon>Euthyneura</taxon>
        <taxon>Panpulmonata</taxon>
        <taxon>Sacoglossa</taxon>
        <taxon>Placobranchoidea</taxon>
        <taxon>Plakobranchidae</taxon>
        <taxon>Elysia</taxon>
    </lineage>
</organism>
<evidence type="ECO:0000313" key="1">
    <source>
        <dbReference type="EMBL" id="GFR95471.1"/>
    </source>
</evidence>
<dbReference type="AlphaFoldDB" id="A0AAV4HCB9"/>
<evidence type="ECO:0000313" key="2">
    <source>
        <dbReference type="Proteomes" id="UP000762676"/>
    </source>
</evidence>
<protein>
    <submittedName>
        <fullName evidence="1">ATP-dependent DNA helicase</fullName>
    </submittedName>
</protein>
<keyword evidence="2" id="KW-1185">Reference proteome</keyword>
<keyword evidence="1" id="KW-0347">Helicase</keyword>
<gene>
    <name evidence="1" type="ORF">ElyMa_006274000</name>
</gene>
<keyword evidence="1" id="KW-0547">Nucleotide-binding</keyword>